<dbReference type="AlphaFoldDB" id="A0A4Y8L8L6"/>
<protein>
    <submittedName>
        <fullName evidence="1">Uncharacterized protein</fullName>
    </submittedName>
</protein>
<evidence type="ECO:0000313" key="2">
    <source>
        <dbReference type="Proteomes" id="UP000297861"/>
    </source>
</evidence>
<accession>A0A4Y8L8L6</accession>
<proteinExistence type="predicted"/>
<reference evidence="1 2" key="1">
    <citation type="submission" date="2019-03" db="EMBL/GenBank/DDBJ databases">
        <title>San Antonio Military Medical Center submission to MRSN (WRAIR), pending publication.</title>
        <authorList>
            <person name="Blyth D.M."/>
            <person name="Mccarthy S.L."/>
            <person name="Schall S.E."/>
            <person name="Stam J.A."/>
            <person name="Ong A.C."/>
            <person name="Mcgann P.T."/>
        </authorList>
    </citation>
    <scope>NUCLEOTIDE SEQUENCE [LARGE SCALE GENOMIC DNA]</scope>
    <source>
        <strain evidence="1 2">MRSN571793</strain>
    </source>
</reference>
<dbReference type="OrthoDB" id="6314at156973"/>
<name>A0A4Y8L8L6_9BACT</name>
<dbReference type="Proteomes" id="UP000297861">
    <property type="component" value="Unassembled WGS sequence"/>
</dbReference>
<sequence length="63" mass="7314">MAQVYNINQKDSSLEECCTFETNGQDINTEYSSTYIGVLSVFREVFQLIDFPKIITQKQKNEN</sequence>
<dbReference type="EMBL" id="SOML01000001">
    <property type="protein sequence ID" value="TFD98965.1"/>
    <property type="molecule type" value="Genomic_DNA"/>
</dbReference>
<dbReference type="RefSeq" id="WP_026627491.1">
    <property type="nucleotide sequence ID" value="NZ_AP028867.1"/>
</dbReference>
<gene>
    <name evidence="1" type="ORF">E2605_02440</name>
</gene>
<keyword evidence="2" id="KW-1185">Reference proteome</keyword>
<organism evidence="1 2">
    <name type="scientific">Dysgonomonas capnocytophagoides</name>
    <dbReference type="NCBI Taxonomy" id="45254"/>
    <lineage>
        <taxon>Bacteria</taxon>
        <taxon>Pseudomonadati</taxon>
        <taxon>Bacteroidota</taxon>
        <taxon>Bacteroidia</taxon>
        <taxon>Bacteroidales</taxon>
        <taxon>Dysgonomonadaceae</taxon>
        <taxon>Dysgonomonas</taxon>
    </lineage>
</organism>
<comment type="caution">
    <text evidence="1">The sequence shown here is derived from an EMBL/GenBank/DDBJ whole genome shotgun (WGS) entry which is preliminary data.</text>
</comment>
<evidence type="ECO:0000313" key="1">
    <source>
        <dbReference type="EMBL" id="TFD98965.1"/>
    </source>
</evidence>